<evidence type="ECO:0000313" key="2">
    <source>
        <dbReference type="EMBL" id="CDQ92186.1"/>
    </source>
</evidence>
<evidence type="ECO:0000313" key="3">
    <source>
        <dbReference type="Proteomes" id="UP000193380"/>
    </source>
</evidence>
<dbReference type="Proteomes" id="UP000193380">
    <property type="component" value="Unassembled WGS sequence"/>
</dbReference>
<dbReference type="PaxDb" id="8022-A0A060YKE3"/>
<reference evidence="2" key="2">
    <citation type="submission" date="2014-03" db="EMBL/GenBank/DDBJ databases">
        <authorList>
            <person name="Genoscope - CEA"/>
        </authorList>
    </citation>
    <scope>NUCLEOTIDE SEQUENCE</scope>
</reference>
<name>A0A060YKE3_ONCMY</name>
<dbReference type="STRING" id="8022.A0A060YKE3"/>
<organism evidence="2 3">
    <name type="scientific">Oncorhynchus mykiss</name>
    <name type="common">Rainbow trout</name>
    <name type="synonym">Salmo gairdneri</name>
    <dbReference type="NCBI Taxonomy" id="8022"/>
    <lineage>
        <taxon>Eukaryota</taxon>
        <taxon>Metazoa</taxon>
        <taxon>Chordata</taxon>
        <taxon>Craniata</taxon>
        <taxon>Vertebrata</taxon>
        <taxon>Euteleostomi</taxon>
        <taxon>Actinopterygii</taxon>
        <taxon>Neopterygii</taxon>
        <taxon>Teleostei</taxon>
        <taxon>Protacanthopterygii</taxon>
        <taxon>Salmoniformes</taxon>
        <taxon>Salmonidae</taxon>
        <taxon>Salmoninae</taxon>
        <taxon>Oncorhynchus</taxon>
    </lineage>
</organism>
<proteinExistence type="predicted"/>
<feature type="region of interest" description="Disordered" evidence="1">
    <location>
        <begin position="28"/>
        <end position="48"/>
    </location>
</feature>
<gene>
    <name evidence="2" type="ORF">GSONMT00032293001</name>
</gene>
<accession>A0A060YKE3</accession>
<sequence length="48" mass="5323">MNTCHCHGPRKSQEGVYLGLAQTQSLLIQPQDPQLTAPSPPPPDPWWT</sequence>
<reference evidence="2" key="1">
    <citation type="journal article" date="2014" name="Nat. Commun.">
        <title>The rainbow trout genome provides novel insights into evolution after whole-genome duplication in vertebrates.</title>
        <authorList>
            <person name="Berthelot C."/>
            <person name="Brunet F."/>
            <person name="Chalopin D."/>
            <person name="Juanchich A."/>
            <person name="Bernard M."/>
            <person name="Noel B."/>
            <person name="Bento P."/>
            <person name="Da Silva C."/>
            <person name="Labadie K."/>
            <person name="Alberti A."/>
            <person name="Aury J.M."/>
            <person name="Louis A."/>
            <person name="Dehais P."/>
            <person name="Bardou P."/>
            <person name="Montfort J."/>
            <person name="Klopp C."/>
            <person name="Cabau C."/>
            <person name="Gaspin C."/>
            <person name="Thorgaard G.H."/>
            <person name="Boussaha M."/>
            <person name="Quillet E."/>
            <person name="Guyomard R."/>
            <person name="Galiana D."/>
            <person name="Bobe J."/>
            <person name="Volff J.N."/>
            <person name="Genet C."/>
            <person name="Wincker P."/>
            <person name="Jaillon O."/>
            <person name="Roest Crollius H."/>
            <person name="Guiguen Y."/>
        </authorList>
    </citation>
    <scope>NUCLEOTIDE SEQUENCE [LARGE SCALE GENOMIC DNA]</scope>
</reference>
<feature type="compositionally biased region" description="Pro residues" evidence="1">
    <location>
        <begin position="38"/>
        <end position="48"/>
    </location>
</feature>
<dbReference type="EMBL" id="FR912907">
    <property type="protein sequence ID" value="CDQ92186.1"/>
    <property type="molecule type" value="Genomic_DNA"/>
</dbReference>
<protein>
    <submittedName>
        <fullName evidence="2">Uncharacterized protein</fullName>
    </submittedName>
</protein>
<dbReference type="AlphaFoldDB" id="A0A060YKE3"/>
<evidence type="ECO:0000256" key="1">
    <source>
        <dbReference type="SAM" id="MobiDB-lite"/>
    </source>
</evidence>